<accession>A0ABX0IBW7</accession>
<evidence type="ECO:0000256" key="1">
    <source>
        <dbReference type="SAM" id="SignalP"/>
    </source>
</evidence>
<feature type="signal peptide" evidence="1">
    <location>
        <begin position="1"/>
        <end position="19"/>
    </location>
</feature>
<feature type="chain" id="PRO_5045617683" description="Auto-transporter adhesin head GIN domain-containing protein" evidence="1">
    <location>
        <begin position="20"/>
        <end position="209"/>
    </location>
</feature>
<dbReference type="EMBL" id="JAAJBV010000003">
    <property type="protein sequence ID" value="NHM04046.1"/>
    <property type="molecule type" value="Genomic_DNA"/>
</dbReference>
<proteinExistence type="predicted"/>
<evidence type="ECO:0000313" key="3">
    <source>
        <dbReference type="Proteomes" id="UP000761423"/>
    </source>
</evidence>
<keyword evidence="3" id="KW-1185">Reference proteome</keyword>
<comment type="caution">
    <text evidence="2">The sequence shown here is derived from an EMBL/GenBank/DDBJ whole genome shotgun (WGS) entry which is preliminary data.</text>
</comment>
<evidence type="ECO:0008006" key="4">
    <source>
        <dbReference type="Google" id="ProtNLM"/>
    </source>
</evidence>
<sequence length="209" mass="23580">MKKVFLFLALVLISTATFAQKSKSKTTTTKKVVLATADNVTAEIITLNKEKKVVLFVKNVSKIDTLEIKKITTPDFKPSSFTLKSYTTNGKKFYHVNWKEEIKVDTKLKKENGVVTEDQLWDIENKTLLLGNIHKSSHIKETVFLDANKTASQDVEKNRSEGFEFTLNTDGSFNLKTKTQNSVYVYNTSSGKYEIKGAPKTTTAPKKKK</sequence>
<name>A0ABX0IBW7_9FLAO</name>
<gene>
    <name evidence="2" type="ORF">G4L40_04930</name>
</gene>
<evidence type="ECO:0000313" key="2">
    <source>
        <dbReference type="EMBL" id="NHM04046.1"/>
    </source>
</evidence>
<organism evidence="2 3">
    <name type="scientific">Flavobacterium celericrescens</name>
    <dbReference type="NCBI Taxonomy" id="2709780"/>
    <lineage>
        <taxon>Bacteria</taxon>
        <taxon>Pseudomonadati</taxon>
        <taxon>Bacteroidota</taxon>
        <taxon>Flavobacteriia</taxon>
        <taxon>Flavobacteriales</taxon>
        <taxon>Flavobacteriaceae</taxon>
        <taxon>Flavobacterium</taxon>
    </lineage>
</organism>
<protein>
    <recommendedName>
        <fullName evidence="4">Auto-transporter adhesin head GIN domain-containing protein</fullName>
    </recommendedName>
</protein>
<keyword evidence="1" id="KW-0732">Signal</keyword>
<dbReference type="RefSeq" id="WP_166236050.1">
    <property type="nucleotide sequence ID" value="NZ_JAAJBV010000003.1"/>
</dbReference>
<dbReference type="Proteomes" id="UP000761423">
    <property type="component" value="Unassembled WGS sequence"/>
</dbReference>
<reference evidence="2 3" key="1">
    <citation type="submission" date="2020-02" db="EMBL/GenBank/DDBJ databases">
        <authorList>
            <person name="Chen W.-M."/>
        </authorList>
    </citation>
    <scope>NUCLEOTIDE SEQUENCE [LARGE SCALE GENOMIC DNA]</scope>
    <source>
        <strain evidence="2 3">TWA-26</strain>
    </source>
</reference>